<dbReference type="OrthoDB" id="1351044at2"/>
<keyword evidence="2" id="KW-1185">Reference proteome</keyword>
<reference evidence="1 2" key="1">
    <citation type="submission" date="2018-11" db="EMBL/GenBank/DDBJ databases">
        <title>Flavobacterium sp. nov., YIM 102796 draft genome.</title>
        <authorList>
            <person name="Li G."/>
            <person name="Jiang Y."/>
        </authorList>
    </citation>
    <scope>NUCLEOTIDE SEQUENCE [LARGE SCALE GENOMIC DNA]</scope>
    <source>
        <strain evidence="1 2">YIM 102796</strain>
    </source>
</reference>
<dbReference type="AlphaFoldDB" id="A0A3P1B4D9"/>
<evidence type="ECO:0008006" key="3">
    <source>
        <dbReference type="Google" id="ProtNLM"/>
    </source>
</evidence>
<evidence type="ECO:0000313" key="2">
    <source>
        <dbReference type="Proteomes" id="UP000268372"/>
    </source>
</evidence>
<gene>
    <name evidence="1" type="ORF">EG242_04290</name>
</gene>
<accession>A0A3P1B4D9</accession>
<proteinExistence type="predicted"/>
<comment type="caution">
    <text evidence="1">The sequence shown here is derived from an EMBL/GenBank/DDBJ whole genome shotgun (WGS) entry which is preliminary data.</text>
</comment>
<name>A0A3P1B4D9_9FLAO</name>
<dbReference type="EMBL" id="RQTJ01000006">
    <property type="protein sequence ID" value="RRA95878.1"/>
    <property type="molecule type" value="Genomic_DNA"/>
</dbReference>
<sequence length="177" mass="20783">MKNIVVLLIIFLWLSFGLQQNVFGGTVDFTNSFNIKPTDFQDEYADFYLVITASGKDYKKLHKTMVSVNQNFAIPINTLGRYYNEKSHKIIVNEDDEDEIYRGEYYPRRFEELSLSIENAYYYNDNYMEPKQFPTTMMVVAGMFNEKTKADSLRNILLKKIPDAYIIKARIYVGCMH</sequence>
<dbReference type="RefSeq" id="WP_124898674.1">
    <property type="nucleotide sequence ID" value="NZ_RQTJ01000006.1"/>
</dbReference>
<protein>
    <recommendedName>
        <fullName evidence="3">SPOR domain-containing protein</fullName>
    </recommendedName>
</protein>
<dbReference type="Proteomes" id="UP000268372">
    <property type="component" value="Unassembled WGS sequence"/>
</dbReference>
<organism evidence="1 2">
    <name type="scientific">Paenimyroides viscosum</name>
    <dbReference type="NCBI Taxonomy" id="2488729"/>
    <lineage>
        <taxon>Bacteria</taxon>
        <taxon>Pseudomonadati</taxon>
        <taxon>Bacteroidota</taxon>
        <taxon>Flavobacteriia</taxon>
        <taxon>Flavobacteriales</taxon>
        <taxon>Flavobacteriaceae</taxon>
        <taxon>Paenimyroides</taxon>
    </lineage>
</organism>
<evidence type="ECO:0000313" key="1">
    <source>
        <dbReference type="EMBL" id="RRA95878.1"/>
    </source>
</evidence>